<dbReference type="SUPFAM" id="SSF52540">
    <property type="entry name" value="P-loop containing nucleoside triphosphate hydrolases"/>
    <property type="match status" value="1"/>
</dbReference>
<dbReference type="InterPro" id="IPR011545">
    <property type="entry name" value="DEAD/DEAH_box_helicase_dom"/>
</dbReference>
<reference evidence="15 16" key="2">
    <citation type="journal article" date="2017" name="Genome Biol.">
        <title>New reference genome sequences of hot pepper reveal the massive evolution of plant disease-resistance genes by retroduplication.</title>
        <authorList>
            <person name="Kim S."/>
            <person name="Park J."/>
            <person name="Yeom S.I."/>
            <person name="Kim Y.M."/>
            <person name="Seo E."/>
            <person name="Kim K.T."/>
            <person name="Kim M.S."/>
            <person name="Lee J.M."/>
            <person name="Cheong K."/>
            <person name="Shin H.S."/>
            <person name="Kim S.B."/>
            <person name="Han K."/>
            <person name="Lee J."/>
            <person name="Park M."/>
            <person name="Lee H.A."/>
            <person name="Lee H.Y."/>
            <person name="Lee Y."/>
            <person name="Oh S."/>
            <person name="Lee J.H."/>
            <person name="Choi E."/>
            <person name="Choi E."/>
            <person name="Lee S.E."/>
            <person name="Jeon J."/>
            <person name="Kim H."/>
            <person name="Choi G."/>
            <person name="Song H."/>
            <person name="Lee J."/>
            <person name="Lee S.C."/>
            <person name="Kwon J.K."/>
            <person name="Lee H.Y."/>
            <person name="Koo N."/>
            <person name="Hong Y."/>
            <person name="Kim R.W."/>
            <person name="Kang W.H."/>
            <person name="Huh J.H."/>
            <person name="Kang B.C."/>
            <person name="Yang T.J."/>
            <person name="Lee Y.H."/>
            <person name="Bennetzen J.L."/>
            <person name="Choi D."/>
        </authorList>
    </citation>
    <scope>NUCLEOTIDE SEQUENCE [LARGE SCALE GENOMIC DNA]</scope>
    <source>
        <strain evidence="16">cv. CM334</strain>
    </source>
</reference>
<gene>
    <name evidence="15" type="ORF">T459_27715</name>
</gene>
<evidence type="ECO:0000256" key="9">
    <source>
        <dbReference type="ARBA" id="ARBA00023242"/>
    </source>
</evidence>
<evidence type="ECO:0000256" key="13">
    <source>
        <dbReference type="SAM" id="MobiDB-lite"/>
    </source>
</evidence>
<name>A0A2G2YEQ3_CAPAN</name>
<feature type="compositionally biased region" description="Polar residues" evidence="13">
    <location>
        <begin position="28"/>
        <end position="45"/>
    </location>
</feature>
<evidence type="ECO:0000313" key="16">
    <source>
        <dbReference type="Proteomes" id="UP000222542"/>
    </source>
</evidence>
<sequence length="677" mass="75169">MDSDGSHISSTTLPPSQSPWRRRALLSTAKSTTQPKNTSVFSTKFSRPIIRPKKTSFKKPFPIHPNDTVSREALPSESSCSSKLSSLETPKFSDLPFQIHRSANAVLSHDNSSGEVLPAGSLCLQKFASFSKAGKTILNFEPVDADSIDHRLAQENEKEAVESGCRTKAVKKHPNLVGSSNASSSLPVKKVNCANKGNFVRLNINGYGKKFASKYNIRIANSSSGKKFFRRWKKKVGVVGKEGENGLCDEEGLVVELKGRGERLDFDEELIEEAVMRVRNEVSDENLLRLLKLIYGYDSFRDGQLETIKMVLSGKFTMLDLPTGAGKSLCYQLPSMVLQGVTVVISPLVSLMIDQLKQLPAAVEGGLLCSNQTPEEVLETFRLLEEGSIKVLFVSPERFLNSEFLSIFRNSQISLVVIDEAHCVSEWSHNFRPSYMRLKASLVCDKLKAQCILAMTATATTKALAQCILAMTATATTKALYYVMHALDIPSTNLIQVVKPRDNLQLSVSSSENSLPESLEEYVQFVIYAYDGCNFRDTDFCNFVNHMINAPVQEIGRDGRIAYCHLFFGDASYFKIRSFMYSDGVDEYVVNKLLCQIFSGSTISIGKICSLVKEFACRKFDMKEEVILTILTQLELGEVQYLHLLPQTSVTCTLNFHQTSPAMLSMKDAVVAAILKK</sequence>
<comment type="caution">
    <text evidence="15">The sequence shown here is derived from an EMBL/GenBank/DDBJ whole genome shotgun (WGS) entry which is preliminary data.</text>
</comment>
<dbReference type="GO" id="GO:0005634">
    <property type="term" value="C:nucleus"/>
    <property type="evidence" value="ECO:0000318"/>
    <property type="project" value="GO_Central"/>
</dbReference>
<dbReference type="GO" id="GO:0005694">
    <property type="term" value="C:chromosome"/>
    <property type="evidence" value="ECO:0000318"/>
    <property type="project" value="GO_Central"/>
</dbReference>
<evidence type="ECO:0000256" key="2">
    <source>
        <dbReference type="ARBA" id="ARBA00005446"/>
    </source>
</evidence>
<dbReference type="SMART" id="SM00487">
    <property type="entry name" value="DEXDc"/>
    <property type="match status" value="1"/>
</dbReference>
<keyword evidence="6" id="KW-0067">ATP-binding</keyword>
<evidence type="ECO:0000256" key="11">
    <source>
        <dbReference type="ARBA" id="ARBA00034808"/>
    </source>
</evidence>
<dbReference type="Gramene" id="PHT68228">
    <property type="protein sequence ID" value="PHT68228"/>
    <property type="gene ID" value="T459_27715"/>
</dbReference>
<keyword evidence="5" id="KW-0347">Helicase</keyword>
<feature type="region of interest" description="Disordered" evidence="13">
    <location>
        <begin position="1"/>
        <end position="47"/>
    </location>
</feature>
<evidence type="ECO:0000256" key="12">
    <source>
        <dbReference type="ARBA" id="ARBA00049360"/>
    </source>
</evidence>
<dbReference type="InterPro" id="IPR014001">
    <property type="entry name" value="Helicase_ATP-bd"/>
</dbReference>
<reference evidence="15 16" key="1">
    <citation type="journal article" date="2014" name="Nat. Genet.">
        <title>Genome sequence of the hot pepper provides insights into the evolution of pungency in Capsicum species.</title>
        <authorList>
            <person name="Kim S."/>
            <person name="Park M."/>
            <person name="Yeom S.I."/>
            <person name="Kim Y.M."/>
            <person name="Lee J.M."/>
            <person name="Lee H.A."/>
            <person name="Seo E."/>
            <person name="Choi J."/>
            <person name="Cheong K."/>
            <person name="Kim K.T."/>
            <person name="Jung K."/>
            <person name="Lee G.W."/>
            <person name="Oh S.K."/>
            <person name="Bae C."/>
            <person name="Kim S.B."/>
            <person name="Lee H.Y."/>
            <person name="Kim S.Y."/>
            <person name="Kim M.S."/>
            <person name="Kang B.C."/>
            <person name="Jo Y.D."/>
            <person name="Yang H.B."/>
            <person name="Jeong H.J."/>
            <person name="Kang W.H."/>
            <person name="Kwon J.K."/>
            <person name="Shin C."/>
            <person name="Lim J.Y."/>
            <person name="Park J.H."/>
            <person name="Huh J.H."/>
            <person name="Kim J.S."/>
            <person name="Kim B.D."/>
            <person name="Cohen O."/>
            <person name="Paran I."/>
            <person name="Suh M.C."/>
            <person name="Lee S.B."/>
            <person name="Kim Y.K."/>
            <person name="Shin Y."/>
            <person name="Noh S.J."/>
            <person name="Park J."/>
            <person name="Seo Y.S."/>
            <person name="Kwon S.Y."/>
            <person name="Kim H.A."/>
            <person name="Park J.M."/>
            <person name="Kim H.J."/>
            <person name="Choi S.B."/>
            <person name="Bosland P.W."/>
            <person name="Reeves G."/>
            <person name="Jo S.H."/>
            <person name="Lee B.W."/>
            <person name="Cho H.T."/>
            <person name="Choi H.S."/>
            <person name="Lee M.S."/>
            <person name="Yu Y."/>
            <person name="Do Choi Y."/>
            <person name="Park B.S."/>
            <person name="van Deynze A."/>
            <person name="Ashrafi H."/>
            <person name="Hill T."/>
            <person name="Kim W.T."/>
            <person name="Pai H.S."/>
            <person name="Ahn H.K."/>
            <person name="Yeam I."/>
            <person name="Giovannoni J.J."/>
            <person name="Rose J.K."/>
            <person name="Sorensen I."/>
            <person name="Lee S.J."/>
            <person name="Kim R.W."/>
            <person name="Choi I.Y."/>
            <person name="Choi B.S."/>
            <person name="Lim J.S."/>
            <person name="Lee Y.H."/>
            <person name="Choi D."/>
        </authorList>
    </citation>
    <scope>NUCLEOTIDE SEQUENCE [LARGE SCALE GENOMIC DNA]</scope>
    <source>
        <strain evidence="16">cv. CM334</strain>
    </source>
</reference>
<dbReference type="GO" id="GO:0000724">
    <property type="term" value="P:double-strand break repair via homologous recombination"/>
    <property type="evidence" value="ECO:0000318"/>
    <property type="project" value="GO_Central"/>
</dbReference>
<dbReference type="Gene3D" id="3.40.50.300">
    <property type="entry name" value="P-loop containing nucleotide triphosphate hydrolases"/>
    <property type="match status" value="1"/>
</dbReference>
<feature type="region of interest" description="Disordered" evidence="13">
    <location>
        <begin position="56"/>
        <end position="75"/>
    </location>
</feature>
<dbReference type="PROSITE" id="PS51192">
    <property type="entry name" value="HELICASE_ATP_BIND_1"/>
    <property type="match status" value="1"/>
</dbReference>
<evidence type="ECO:0000313" key="15">
    <source>
        <dbReference type="EMBL" id="PHT68228.1"/>
    </source>
</evidence>
<dbReference type="EMBL" id="AYRZ02000011">
    <property type="protein sequence ID" value="PHT68228.1"/>
    <property type="molecule type" value="Genomic_DNA"/>
</dbReference>
<comment type="similarity">
    <text evidence="2">Belongs to the helicase family. RecQ subfamily.</text>
</comment>
<dbReference type="GO" id="GO:0016787">
    <property type="term" value="F:hydrolase activity"/>
    <property type="evidence" value="ECO:0007669"/>
    <property type="project" value="UniProtKB-KW"/>
</dbReference>
<protein>
    <recommendedName>
        <fullName evidence="11">DNA 3'-5' helicase</fullName>
        <ecNumber evidence="11">5.6.2.4</ecNumber>
    </recommendedName>
</protein>
<keyword evidence="8" id="KW-0413">Isomerase</keyword>
<dbReference type="GO" id="GO:0005737">
    <property type="term" value="C:cytoplasm"/>
    <property type="evidence" value="ECO:0000318"/>
    <property type="project" value="GO_Central"/>
</dbReference>
<evidence type="ECO:0000256" key="1">
    <source>
        <dbReference type="ARBA" id="ARBA00004123"/>
    </source>
</evidence>
<dbReference type="GO" id="GO:0003677">
    <property type="term" value="F:DNA binding"/>
    <property type="evidence" value="ECO:0007669"/>
    <property type="project" value="UniProtKB-KW"/>
</dbReference>
<dbReference type="InterPro" id="IPR027417">
    <property type="entry name" value="P-loop_NTPase"/>
</dbReference>
<keyword evidence="4" id="KW-0378">Hydrolase</keyword>
<comment type="catalytic activity">
    <reaction evidence="12">
        <text>ATP + H2O = ADP + phosphate + H(+)</text>
        <dbReference type="Rhea" id="RHEA:13065"/>
        <dbReference type="ChEBI" id="CHEBI:15377"/>
        <dbReference type="ChEBI" id="CHEBI:15378"/>
        <dbReference type="ChEBI" id="CHEBI:30616"/>
        <dbReference type="ChEBI" id="CHEBI:43474"/>
        <dbReference type="ChEBI" id="CHEBI:456216"/>
    </reaction>
</comment>
<dbReference type="PROSITE" id="PS00690">
    <property type="entry name" value="DEAH_ATP_HELICASE"/>
    <property type="match status" value="1"/>
</dbReference>
<feature type="domain" description="Helicase ATP-binding" evidence="14">
    <location>
        <begin position="308"/>
        <end position="493"/>
    </location>
</feature>
<evidence type="ECO:0000256" key="5">
    <source>
        <dbReference type="ARBA" id="ARBA00022806"/>
    </source>
</evidence>
<proteinExistence type="inferred from homology"/>
<dbReference type="Proteomes" id="UP000222542">
    <property type="component" value="Unassembled WGS sequence"/>
</dbReference>
<dbReference type="EC" id="5.6.2.4" evidence="11"/>
<keyword evidence="3" id="KW-0547">Nucleotide-binding</keyword>
<evidence type="ECO:0000256" key="7">
    <source>
        <dbReference type="ARBA" id="ARBA00023125"/>
    </source>
</evidence>
<organism evidence="15 16">
    <name type="scientific">Capsicum annuum</name>
    <name type="common">Capsicum pepper</name>
    <dbReference type="NCBI Taxonomy" id="4072"/>
    <lineage>
        <taxon>Eukaryota</taxon>
        <taxon>Viridiplantae</taxon>
        <taxon>Streptophyta</taxon>
        <taxon>Embryophyta</taxon>
        <taxon>Tracheophyta</taxon>
        <taxon>Spermatophyta</taxon>
        <taxon>Magnoliopsida</taxon>
        <taxon>eudicotyledons</taxon>
        <taxon>Gunneridae</taxon>
        <taxon>Pentapetalae</taxon>
        <taxon>asterids</taxon>
        <taxon>lamiids</taxon>
        <taxon>Solanales</taxon>
        <taxon>Solanaceae</taxon>
        <taxon>Solanoideae</taxon>
        <taxon>Capsiceae</taxon>
        <taxon>Capsicum</taxon>
    </lineage>
</organism>
<dbReference type="AlphaFoldDB" id="A0A2G2YEQ3"/>
<keyword evidence="9" id="KW-0539">Nucleus</keyword>
<dbReference type="PANTHER" id="PTHR13710:SF108">
    <property type="entry name" value="ATP-DEPENDENT DNA HELICASE Q4"/>
    <property type="match status" value="1"/>
</dbReference>
<comment type="subcellular location">
    <subcellularLocation>
        <location evidence="1">Nucleus</location>
    </subcellularLocation>
</comment>
<keyword evidence="7" id="KW-0238">DNA-binding</keyword>
<dbReference type="InterPro" id="IPR002464">
    <property type="entry name" value="DNA/RNA_helicase_DEAH_CS"/>
</dbReference>
<feature type="compositionally biased region" description="Polar residues" evidence="13">
    <location>
        <begin position="1"/>
        <end position="19"/>
    </location>
</feature>
<dbReference type="GO" id="GO:0043138">
    <property type="term" value="F:3'-5' DNA helicase activity"/>
    <property type="evidence" value="ECO:0000318"/>
    <property type="project" value="GO_Central"/>
</dbReference>
<dbReference type="GO" id="GO:0006260">
    <property type="term" value="P:DNA replication"/>
    <property type="evidence" value="ECO:0000318"/>
    <property type="project" value="GO_Central"/>
</dbReference>
<evidence type="ECO:0000256" key="10">
    <source>
        <dbReference type="ARBA" id="ARBA00034617"/>
    </source>
</evidence>
<dbReference type="GO" id="GO:0009378">
    <property type="term" value="F:four-way junction helicase activity"/>
    <property type="evidence" value="ECO:0000318"/>
    <property type="project" value="GO_Central"/>
</dbReference>
<evidence type="ECO:0000256" key="6">
    <source>
        <dbReference type="ARBA" id="ARBA00022840"/>
    </source>
</evidence>
<evidence type="ECO:0000256" key="3">
    <source>
        <dbReference type="ARBA" id="ARBA00022741"/>
    </source>
</evidence>
<evidence type="ECO:0000259" key="14">
    <source>
        <dbReference type="PROSITE" id="PS51192"/>
    </source>
</evidence>
<dbReference type="GO" id="GO:0005524">
    <property type="term" value="F:ATP binding"/>
    <property type="evidence" value="ECO:0007669"/>
    <property type="project" value="UniProtKB-KW"/>
</dbReference>
<dbReference type="Pfam" id="PF00270">
    <property type="entry name" value="DEAD"/>
    <property type="match status" value="1"/>
</dbReference>
<comment type="catalytic activity">
    <reaction evidence="10">
        <text>Couples ATP hydrolysis with the unwinding of duplex DNA by translocating in the 3'-5' direction.</text>
        <dbReference type="EC" id="5.6.2.4"/>
    </reaction>
</comment>
<dbReference type="STRING" id="4072.A0A2G2YEQ3"/>
<evidence type="ECO:0000256" key="8">
    <source>
        <dbReference type="ARBA" id="ARBA00023235"/>
    </source>
</evidence>
<keyword evidence="16" id="KW-1185">Reference proteome</keyword>
<accession>A0A2G2YEQ3</accession>
<evidence type="ECO:0000256" key="4">
    <source>
        <dbReference type="ARBA" id="ARBA00022801"/>
    </source>
</evidence>
<dbReference type="PANTHER" id="PTHR13710">
    <property type="entry name" value="DNA HELICASE RECQ FAMILY MEMBER"/>
    <property type="match status" value="1"/>
</dbReference>
<dbReference type="FunFam" id="3.40.50.300:FF:000772">
    <property type="entry name" value="ATP-dependent DNA helicase Q4"/>
    <property type="match status" value="1"/>
</dbReference>